<feature type="region of interest" description="Disordered" evidence="1">
    <location>
        <begin position="1"/>
        <end position="21"/>
    </location>
</feature>
<dbReference type="AlphaFoldDB" id="A0A918E838"/>
<gene>
    <name evidence="2" type="ORF">GCM10012278_51460</name>
</gene>
<evidence type="ECO:0000313" key="3">
    <source>
        <dbReference type="Proteomes" id="UP000660745"/>
    </source>
</evidence>
<comment type="caution">
    <text evidence="2">The sequence shown here is derived from an EMBL/GenBank/DDBJ whole genome shotgun (WGS) entry which is preliminary data.</text>
</comment>
<accession>A0A918E838</accession>
<dbReference type="RefSeq" id="WP_189141274.1">
    <property type="nucleotide sequence ID" value="NZ_BMNK01000009.1"/>
</dbReference>
<keyword evidence="3" id="KW-1185">Reference proteome</keyword>
<name>A0A918E838_9ACTN</name>
<reference evidence="2" key="2">
    <citation type="submission" date="2020-09" db="EMBL/GenBank/DDBJ databases">
        <authorList>
            <person name="Sun Q."/>
            <person name="Zhou Y."/>
        </authorList>
    </citation>
    <scope>NUCLEOTIDE SEQUENCE</scope>
    <source>
        <strain evidence="2">CGMCC 4.7430</strain>
    </source>
</reference>
<dbReference type="Proteomes" id="UP000660745">
    <property type="component" value="Unassembled WGS sequence"/>
</dbReference>
<dbReference type="EMBL" id="BMNK01000009">
    <property type="protein sequence ID" value="GGP10716.1"/>
    <property type="molecule type" value="Genomic_DNA"/>
</dbReference>
<reference evidence="2" key="1">
    <citation type="journal article" date="2014" name="Int. J. Syst. Evol. Microbiol.">
        <title>Complete genome sequence of Corynebacterium casei LMG S-19264T (=DSM 44701T), isolated from a smear-ripened cheese.</title>
        <authorList>
            <consortium name="US DOE Joint Genome Institute (JGI-PGF)"/>
            <person name="Walter F."/>
            <person name="Albersmeier A."/>
            <person name="Kalinowski J."/>
            <person name="Ruckert C."/>
        </authorList>
    </citation>
    <scope>NUCLEOTIDE SEQUENCE</scope>
    <source>
        <strain evidence="2">CGMCC 4.7430</strain>
    </source>
</reference>
<evidence type="ECO:0000313" key="2">
    <source>
        <dbReference type="EMBL" id="GGP10716.1"/>
    </source>
</evidence>
<protein>
    <submittedName>
        <fullName evidence="2">Uncharacterized protein</fullName>
    </submittedName>
</protein>
<evidence type="ECO:0000256" key="1">
    <source>
        <dbReference type="SAM" id="MobiDB-lite"/>
    </source>
</evidence>
<sequence length="85" mass="9743">MADRLEFTTRHFSLNNPRGEEQGDVPMLLRRLASTLEELGRIEIRDLVLHTDSDDDGDPWPFVTVYYDQVQQEEPPAGNGYGTHL</sequence>
<proteinExistence type="predicted"/>
<organism evidence="2 3">
    <name type="scientific">Nonomuraea glycinis</name>
    <dbReference type="NCBI Taxonomy" id="2047744"/>
    <lineage>
        <taxon>Bacteria</taxon>
        <taxon>Bacillati</taxon>
        <taxon>Actinomycetota</taxon>
        <taxon>Actinomycetes</taxon>
        <taxon>Streptosporangiales</taxon>
        <taxon>Streptosporangiaceae</taxon>
        <taxon>Nonomuraea</taxon>
    </lineage>
</organism>